<feature type="compositionally biased region" description="Low complexity" evidence="2">
    <location>
        <begin position="367"/>
        <end position="378"/>
    </location>
</feature>
<dbReference type="EnsemblMetazoa" id="ENSAATROPT004631">
    <property type="protein sequence ID" value="ENSAATROPP004438"/>
    <property type="gene ID" value="ENSAATROPG003685"/>
</dbReference>
<dbReference type="Proteomes" id="UP000075880">
    <property type="component" value="Unassembled WGS sequence"/>
</dbReference>
<feature type="compositionally biased region" description="Acidic residues" evidence="2">
    <location>
        <begin position="422"/>
        <end position="435"/>
    </location>
</feature>
<feature type="compositionally biased region" description="Basic and acidic residues" evidence="2">
    <location>
        <begin position="411"/>
        <end position="421"/>
    </location>
</feature>
<evidence type="ECO:0000256" key="1">
    <source>
        <dbReference type="SAM" id="Coils"/>
    </source>
</evidence>
<feature type="compositionally biased region" description="Polar residues" evidence="2">
    <location>
        <begin position="545"/>
        <end position="561"/>
    </location>
</feature>
<feature type="compositionally biased region" description="Basic and acidic residues" evidence="2">
    <location>
        <begin position="276"/>
        <end position="293"/>
    </location>
</feature>
<feature type="compositionally biased region" description="Basic and acidic residues" evidence="2">
    <location>
        <begin position="104"/>
        <end position="115"/>
    </location>
</feature>
<dbReference type="SMART" id="SM00384">
    <property type="entry name" value="AT_hook"/>
    <property type="match status" value="3"/>
</dbReference>
<feature type="compositionally biased region" description="Basic and acidic residues" evidence="2">
    <location>
        <begin position="189"/>
        <end position="200"/>
    </location>
</feature>
<evidence type="ECO:0000256" key="2">
    <source>
        <dbReference type="SAM" id="MobiDB-lite"/>
    </source>
</evidence>
<feature type="region of interest" description="Disordered" evidence="2">
    <location>
        <begin position="1"/>
        <end position="115"/>
    </location>
</feature>
<protein>
    <submittedName>
        <fullName evidence="3">Uncharacterized protein</fullName>
    </submittedName>
</protein>
<feature type="region of interest" description="Disordered" evidence="2">
    <location>
        <begin position="535"/>
        <end position="576"/>
    </location>
</feature>
<feature type="region of interest" description="Disordered" evidence="2">
    <location>
        <begin position="149"/>
        <end position="397"/>
    </location>
</feature>
<name>A0AAG5D186_ANOAO</name>
<accession>A0AAG5D186</accession>
<proteinExistence type="predicted"/>
<organism evidence="3 4">
    <name type="scientific">Anopheles atroparvus</name>
    <name type="common">European mosquito</name>
    <dbReference type="NCBI Taxonomy" id="41427"/>
    <lineage>
        <taxon>Eukaryota</taxon>
        <taxon>Metazoa</taxon>
        <taxon>Ecdysozoa</taxon>
        <taxon>Arthropoda</taxon>
        <taxon>Hexapoda</taxon>
        <taxon>Insecta</taxon>
        <taxon>Pterygota</taxon>
        <taxon>Neoptera</taxon>
        <taxon>Endopterygota</taxon>
        <taxon>Diptera</taxon>
        <taxon>Nematocera</taxon>
        <taxon>Culicoidea</taxon>
        <taxon>Culicidae</taxon>
        <taxon>Anophelinae</taxon>
        <taxon>Anopheles</taxon>
    </lineage>
</organism>
<feature type="region of interest" description="Disordered" evidence="2">
    <location>
        <begin position="411"/>
        <end position="449"/>
    </location>
</feature>
<keyword evidence="4" id="KW-1185">Reference proteome</keyword>
<evidence type="ECO:0000313" key="3">
    <source>
        <dbReference type="EnsemblMetazoa" id="ENSAATROPP004438"/>
    </source>
</evidence>
<feature type="compositionally biased region" description="Acidic residues" evidence="2">
    <location>
        <begin position="154"/>
        <end position="166"/>
    </location>
</feature>
<reference evidence="3" key="1">
    <citation type="submission" date="2024-04" db="UniProtKB">
        <authorList>
            <consortium name="EnsemblMetazoa"/>
        </authorList>
    </citation>
    <scope>IDENTIFICATION</scope>
    <source>
        <strain evidence="3">EBRO</strain>
    </source>
</reference>
<sequence>MPRMKKKVDTSVSGPPPSDLSQTLTAGRSRRTIKPNPRYLNDEMVVSPSRGAGDSLDGSGMSEDDFDMEDDELEHLIVRKSIAPSAPQTGSVPKRRGRPPKNPEAPRTEPVKNLRKEVLKKMDYKTLSISKSRLMGLPMMRDGRRKLEMSIDSVESDSADQDDMEGMEEKLDQSSDELDDMSQSAYKKHLAEKTILERRGSGSVGSKVTAGTTEDDDDDFYNDSDPKIHQAEQVVPAKRPVGRPRKNFPKQQMSPFVRKVLLPGMKNAVGGQPLKRKAEATESDEDGKQRETQQSKMLRRSYGLKHVNSQHQSQDTDSDDDDDDHDDNDDNDDADESDGGRRKALQRARSFPTLSRGRGGRGSKNSYYMMQKYKQKQQVENTSRLSRSGDKSLKPPTITYVNVKDIMKKSKSATDIRRKMDQEDDTDDDASEMEELNTSSKDDGAQSKTNNQLVATILERKRPITIENLQDLRRREGLERKKKELNNRQQVGKQQRLRDLDASETLTADDIVDFEDMLQKNIVSANNSSRIGAVAPTMRGRGRPSENSRPNANVSSKSGQYKATRGRGMGNKRSMQPPRILNATMKLGEGRPLSKLSATSGNNHYSIDLADPDNNVKLVPSAENSPVKRTPVSSSGGGFSPAGTGTGNVLRAAGNTRPAVVRDNQRAMVEFKKKKVTCYERWHVINCKFSDSATKKQSFALSMIGLGNIAATIQMPSEAWSLRTVLEKRKKPPAEGDEIFVGETQDEAIAEEDKANYEPNRIMFRRKAPTPGRYNVQYDRTVIFRNDCYTINIDGQGCRLVAAPLGLETVEEIELLLSIVDYIDLKNGCVEVISPVRSATDAAFKRALMGSTAVAV</sequence>
<feature type="compositionally biased region" description="Acidic residues" evidence="2">
    <location>
        <begin position="316"/>
        <end position="337"/>
    </location>
</feature>
<feature type="region of interest" description="Disordered" evidence="2">
    <location>
        <begin position="622"/>
        <end position="642"/>
    </location>
</feature>
<evidence type="ECO:0000313" key="4">
    <source>
        <dbReference type="Proteomes" id="UP000075880"/>
    </source>
</evidence>
<feature type="compositionally biased region" description="Acidic residues" evidence="2">
    <location>
        <begin position="213"/>
        <end position="222"/>
    </location>
</feature>
<keyword evidence="1" id="KW-0175">Coiled coil</keyword>
<feature type="compositionally biased region" description="Acidic residues" evidence="2">
    <location>
        <begin position="62"/>
        <end position="73"/>
    </location>
</feature>
<dbReference type="AlphaFoldDB" id="A0AAG5D186"/>
<feature type="coiled-coil region" evidence="1">
    <location>
        <begin position="468"/>
        <end position="495"/>
    </location>
</feature>
<dbReference type="InterPro" id="IPR017956">
    <property type="entry name" value="AT_hook_DNA-bd_motif"/>
</dbReference>
<dbReference type="GO" id="GO:0003677">
    <property type="term" value="F:DNA binding"/>
    <property type="evidence" value="ECO:0007669"/>
    <property type="project" value="InterPro"/>
</dbReference>